<protein>
    <submittedName>
        <fullName evidence="2">Uncharacterized protein</fullName>
    </submittedName>
</protein>
<organism evidence="2 3">
    <name type="scientific">Megalops atlanticus</name>
    <name type="common">Tarpon</name>
    <name type="synonym">Clupea gigantea</name>
    <dbReference type="NCBI Taxonomy" id="7932"/>
    <lineage>
        <taxon>Eukaryota</taxon>
        <taxon>Metazoa</taxon>
        <taxon>Chordata</taxon>
        <taxon>Craniata</taxon>
        <taxon>Vertebrata</taxon>
        <taxon>Euteleostomi</taxon>
        <taxon>Actinopterygii</taxon>
        <taxon>Neopterygii</taxon>
        <taxon>Teleostei</taxon>
        <taxon>Elopiformes</taxon>
        <taxon>Megalopidae</taxon>
        <taxon>Megalops</taxon>
    </lineage>
</organism>
<feature type="compositionally biased region" description="Basic and acidic residues" evidence="1">
    <location>
        <begin position="66"/>
        <end position="88"/>
    </location>
</feature>
<dbReference type="EMBL" id="JAFDVH010000019">
    <property type="protein sequence ID" value="KAG7459733.1"/>
    <property type="molecule type" value="Genomic_DNA"/>
</dbReference>
<sequence>MVDGAVGRQKAASVSQGPLPPERRPPPGPPPASLSGAPLQTGPELQPAQDISPAVAAALLQLISQHDAEPRAHKEESQHSRNEDRDLAETVGALRSSDQQGAEVSLPASWTQLSDSPKSPCSQPSSDPPPPLSAAAQFPRDQDLRFSHGAPSDPGSTSYAGSEAWNQGAKGFQGNSQPQTQGQGAGRGKGTSY</sequence>
<reference evidence="2" key="1">
    <citation type="submission" date="2021-01" db="EMBL/GenBank/DDBJ databases">
        <authorList>
            <person name="Zahm M."/>
            <person name="Roques C."/>
            <person name="Cabau C."/>
            <person name="Klopp C."/>
            <person name="Donnadieu C."/>
            <person name="Jouanno E."/>
            <person name="Lampietro C."/>
            <person name="Louis A."/>
            <person name="Herpin A."/>
            <person name="Echchiki A."/>
            <person name="Berthelot C."/>
            <person name="Parey E."/>
            <person name="Roest-Crollius H."/>
            <person name="Braasch I."/>
            <person name="Postlethwait J."/>
            <person name="Bobe J."/>
            <person name="Montfort J."/>
            <person name="Bouchez O."/>
            <person name="Begum T."/>
            <person name="Mejri S."/>
            <person name="Adams A."/>
            <person name="Chen W.-J."/>
            <person name="Guiguen Y."/>
        </authorList>
    </citation>
    <scope>NUCLEOTIDE SEQUENCE</scope>
    <source>
        <strain evidence="2">YG-15Mar2019-1</strain>
        <tissue evidence="2">Brain</tissue>
    </source>
</reference>
<comment type="caution">
    <text evidence="2">The sequence shown here is derived from an EMBL/GenBank/DDBJ whole genome shotgun (WGS) entry which is preliminary data.</text>
</comment>
<keyword evidence="3" id="KW-1185">Reference proteome</keyword>
<name>A0A9D3PGR4_MEGAT</name>
<feature type="region of interest" description="Disordered" evidence="1">
    <location>
        <begin position="1"/>
        <end position="193"/>
    </location>
</feature>
<gene>
    <name evidence="2" type="ORF">MATL_G00213750</name>
</gene>
<dbReference type="Proteomes" id="UP001046870">
    <property type="component" value="Chromosome 19"/>
</dbReference>
<feature type="compositionally biased region" description="Polar residues" evidence="1">
    <location>
        <begin position="173"/>
        <end position="182"/>
    </location>
</feature>
<feature type="compositionally biased region" description="Polar residues" evidence="1">
    <location>
        <begin position="96"/>
        <end position="113"/>
    </location>
</feature>
<dbReference type="OrthoDB" id="8963412at2759"/>
<feature type="compositionally biased region" description="Gly residues" evidence="1">
    <location>
        <begin position="183"/>
        <end position="193"/>
    </location>
</feature>
<evidence type="ECO:0000256" key="1">
    <source>
        <dbReference type="SAM" id="MobiDB-lite"/>
    </source>
</evidence>
<feature type="compositionally biased region" description="Low complexity" evidence="1">
    <location>
        <begin position="114"/>
        <end position="125"/>
    </location>
</feature>
<evidence type="ECO:0000313" key="2">
    <source>
        <dbReference type="EMBL" id="KAG7459733.1"/>
    </source>
</evidence>
<evidence type="ECO:0000313" key="3">
    <source>
        <dbReference type="Proteomes" id="UP001046870"/>
    </source>
</evidence>
<proteinExistence type="predicted"/>
<accession>A0A9D3PGR4</accession>
<dbReference type="AlphaFoldDB" id="A0A9D3PGR4"/>